<evidence type="ECO:0000259" key="10">
    <source>
        <dbReference type="Pfam" id="PF12819"/>
    </source>
</evidence>
<protein>
    <recommendedName>
        <fullName evidence="13">Leucine-rich repeat receptor-like serine/threonine-protein kinase</fullName>
    </recommendedName>
</protein>
<feature type="chain" id="PRO_5042129219" description="Leucine-rich repeat receptor-like serine/threonine-protein kinase" evidence="8">
    <location>
        <begin position="22"/>
        <end position="526"/>
    </location>
</feature>
<gene>
    <name evidence="11" type="ORF">MKW98_031600</name>
</gene>
<evidence type="ECO:0000313" key="11">
    <source>
        <dbReference type="EMBL" id="KAI3864008.1"/>
    </source>
</evidence>
<feature type="signal peptide" evidence="8">
    <location>
        <begin position="1"/>
        <end position="21"/>
    </location>
</feature>
<dbReference type="Pfam" id="PF08263">
    <property type="entry name" value="LRRNT_2"/>
    <property type="match status" value="1"/>
</dbReference>
<dbReference type="Proteomes" id="UP001202328">
    <property type="component" value="Unassembled WGS sequence"/>
</dbReference>
<dbReference type="InterPro" id="IPR013210">
    <property type="entry name" value="LRR_N_plant-typ"/>
</dbReference>
<evidence type="ECO:0000256" key="3">
    <source>
        <dbReference type="ARBA" id="ARBA00022692"/>
    </source>
</evidence>
<organism evidence="11 12">
    <name type="scientific">Papaver atlanticum</name>
    <dbReference type="NCBI Taxonomy" id="357466"/>
    <lineage>
        <taxon>Eukaryota</taxon>
        <taxon>Viridiplantae</taxon>
        <taxon>Streptophyta</taxon>
        <taxon>Embryophyta</taxon>
        <taxon>Tracheophyta</taxon>
        <taxon>Spermatophyta</taxon>
        <taxon>Magnoliopsida</taxon>
        <taxon>Ranunculales</taxon>
        <taxon>Papaveraceae</taxon>
        <taxon>Papaveroideae</taxon>
        <taxon>Papaver</taxon>
    </lineage>
</organism>
<evidence type="ECO:0000313" key="12">
    <source>
        <dbReference type="Proteomes" id="UP001202328"/>
    </source>
</evidence>
<evidence type="ECO:0000256" key="8">
    <source>
        <dbReference type="SAM" id="SignalP"/>
    </source>
</evidence>
<name>A0AAD4X9R4_9MAGN</name>
<evidence type="ECO:0000256" key="5">
    <source>
        <dbReference type="ARBA" id="ARBA00022737"/>
    </source>
</evidence>
<accession>A0AAD4X9R4</accession>
<dbReference type="PANTHER" id="PTHR45631">
    <property type="entry name" value="OS07G0107800 PROTEIN-RELATED"/>
    <property type="match status" value="1"/>
</dbReference>
<dbReference type="AlphaFoldDB" id="A0AAD4X9R4"/>
<dbReference type="InterPro" id="IPR001611">
    <property type="entry name" value="Leu-rich_rpt"/>
</dbReference>
<dbReference type="Pfam" id="PF00560">
    <property type="entry name" value="LRR_1"/>
    <property type="match status" value="2"/>
</dbReference>
<keyword evidence="3" id="KW-0812">Transmembrane</keyword>
<dbReference type="InterPro" id="IPR032675">
    <property type="entry name" value="LRR_dom_sf"/>
</dbReference>
<proteinExistence type="predicted"/>
<reference evidence="11" key="1">
    <citation type="submission" date="2022-04" db="EMBL/GenBank/DDBJ databases">
        <title>A functionally conserved STORR gene fusion in Papaver species that diverged 16.8 million years ago.</title>
        <authorList>
            <person name="Catania T."/>
        </authorList>
    </citation>
    <scope>NUCLEOTIDE SEQUENCE</scope>
    <source>
        <strain evidence="11">S-188037</strain>
    </source>
</reference>
<evidence type="ECO:0008006" key="13">
    <source>
        <dbReference type="Google" id="ProtNLM"/>
    </source>
</evidence>
<dbReference type="SUPFAM" id="SSF52058">
    <property type="entry name" value="L domain-like"/>
    <property type="match status" value="1"/>
</dbReference>
<evidence type="ECO:0000259" key="9">
    <source>
        <dbReference type="Pfam" id="PF08263"/>
    </source>
</evidence>
<keyword evidence="6" id="KW-1133">Transmembrane helix</keyword>
<feature type="domain" description="Leucine-rich repeat-containing N-terminal plant-type" evidence="9">
    <location>
        <begin position="367"/>
        <end position="404"/>
    </location>
</feature>
<dbReference type="GO" id="GO:0016020">
    <property type="term" value="C:membrane"/>
    <property type="evidence" value="ECO:0007669"/>
    <property type="project" value="UniProtKB-SubCell"/>
</dbReference>
<comment type="subcellular location">
    <subcellularLocation>
        <location evidence="1">Membrane</location>
        <topology evidence="1">Single-pass membrane protein</topology>
    </subcellularLocation>
</comment>
<dbReference type="FunFam" id="3.80.10.10:FF:000129">
    <property type="entry name" value="Leucine-rich repeat receptor-like kinase"/>
    <property type="match status" value="1"/>
</dbReference>
<feature type="domain" description="Malectin-like" evidence="10">
    <location>
        <begin position="31"/>
        <end position="356"/>
    </location>
</feature>
<evidence type="ECO:0000256" key="7">
    <source>
        <dbReference type="ARBA" id="ARBA00023136"/>
    </source>
</evidence>
<sequence length="526" mass="57894">MSHLSILFFFSLISIVTLVLSQPSPPQGILIDCGALNTSTIEGQQWVPDTDYISVGVSKAIEIPDVLPILSNVRSFPLSGGDRKQKKFCYSIPVWRNWKYLIRTTYYYGGVNGGDFDLPPVFDQIVDGTIWTVVNTTEEYVRGLSSYYEGVFVARGRSMSVCIGVNTYTDSDPFISALEVIVLGDSLYNTTDFTKYGLSLVARNNFGYEDSIVRFPDDAFDRYWEPYGDSTPIIQSVRNVSSSDFWNLPPSNVFDTALTTDEGKPMELQWPPVSLPKSLYYVALYFAGSRDSTSRSSRTFDVDVNRIKYYRKLKVTPSGVVVFATRWPLSGLTNITLTPAAGSKGSPLINAGEIFSLLPLGGRTIARDVIALEGVKNSLQNPPADWNGDPCMPLGYSWTGVTCSSKRNRIRVTSLNLSNMDLSGTISPSVANLTALTKIMLANNNLTGPVPDLSSLRWLQRLHLQNNQLTGTIPSSLGAIGSLRELFIQNNFLTGQVPSNLKQKPGLSFRFSPGNNFSSASPSSRT</sequence>
<keyword evidence="2" id="KW-0433">Leucine-rich repeat</keyword>
<evidence type="ECO:0000256" key="6">
    <source>
        <dbReference type="ARBA" id="ARBA00022989"/>
    </source>
</evidence>
<keyword evidence="12" id="KW-1185">Reference proteome</keyword>
<dbReference type="PANTHER" id="PTHR45631:SF3">
    <property type="entry name" value="OS05G0393100 PROTEIN"/>
    <property type="match status" value="1"/>
</dbReference>
<keyword evidence="5" id="KW-0677">Repeat</keyword>
<evidence type="ECO:0000256" key="2">
    <source>
        <dbReference type="ARBA" id="ARBA00022614"/>
    </source>
</evidence>
<comment type="caution">
    <text evidence="11">The sequence shown here is derived from an EMBL/GenBank/DDBJ whole genome shotgun (WGS) entry which is preliminary data.</text>
</comment>
<dbReference type="InterPro" id="IPR024788">
    <property type="entry name" value="Malectin-like_Carb-bd_dom"/>
</dbReference>
<keyword evidence="4 8" id="KW-0732">Signal</keyword>
<evidence type="ECO:0000256" key="4">
    <source>
        <dbReference type="ARBA" id="ARBA00022729"/>
    </source>
</evidence>
<evidence type="ECO:0000256" key="1">
    <source>
        <dbReference type="ARBA" id="ARBA00004167"/>
    </source>
</evidence>
<keyword evidence="7" id="KW-0472">Membrane</keyword>
<dbReference type="EMBL" id="JAJJMB010014022">
    <property type="protein sequence ID" value="KAI3864008.1"/>
    <property type="molecule type" value="Genomic_DNA"/>
</dbReference>
<dbReference type="Gene3D" id="3.80.10.10">
    <property type="entry name" value="Ribonuclease Inhibitor"/>
    <property type="match status" value="1"/>
</dbReference>
<dbReference type="Pfam" id="PF12819">
    <property type="entry name" value="Malectin_like"/>
    <property type="match status" value="1"/>
</dbReference>